<evidence type="ECO:0000256" key="3">
    <source>
        <dbReference type="ARBA" id="ARBA00022729"/>
    </source>
</evidence>
<feature type="domain" description="SusD-like N-terminal" evidence="7">
    <location>
        <begin position="41"/>
        <end position="225"/>
    </location>
</feature>
<keyword evidence="5" id="KW-0998">Cell outer membrane</keyword>
<dbReference type="OrthoDB" id="993981at2"/>
<dbReference type="EMBL" id="FNAO01000003">
    <property type="protein sequence ID" value="SDE14867.1"/>
    <property type="molecule type" value="Genomic_DNA"/>
</dbReference>
<protein>
    <submittedName>
        <fullName evidence="8">Starch-binding associating with outer membrane</fullName>
    </submittedName>
</protein>
<name>A0A1G7AK79_9FLAO</name>
<evidence type="ECO:0000256" key="5">
    <source>
        <dbReference type="ARBA" id="ARBA00023237"/>
    </source>
</evidence>
<dbReference type="RefSeq" id="WP_091867217.1">
    <property type="nucleotide sequence ID" value="NZ_FNAO01000003.1"/>
</dbReference>
<dbReference type="Gene3D" id="1.25.40.390">
    <property type="match status" value="1"/>
</dbReference>
<reference evidence="8 9" key="1">
    <citation type="submission" date="2016-10" db="EMBL/GenBank/DDBJ databases">
        <authorList>
            <person name="de Groot N.N."/>
        </authorList>
    </citation>
    <scope>NUCLEOTIDE SEQUENCE [LARGE SCALE GENOMIC DNA]</scope>
    <source>
        <strain evidence="8 9">DSM 23421</strain>
    </source>
</reference>
<keyword evidence="4" id="KW-0472">Membrane</keyword>
<sequence>MKIHIKNRRWTKVITSFVVIGMFGCSDSFLQDEKFDGLTDEVVFSSQETIVAAVTGVYDTFQASPAEYMTKAVFYPANFLTQDYLNIGADTFFQTFEIPPTFGAFNNFWIINYRGIGRANSVLKDLEPAIENGTVDTELGNRLKGECLALRGVLYSLLASNFGGVPLVLEPAGGSADAFAPRNTQDEVFQQVALDMEEAAKSLPWEYDDANKGRLTRGTAYAYMGGAYMWLGEYEKAITAFEALEGHYELEANFSDIHAEVNKNGKESIFEVQLYDNAGDLSWGRSDNVTFIQSFSMPNEVGNGGGYSAAAKPLYDSFETGDIRKTWSVIGPGEEHPDPLINISDYPNVQESYGGINTNGTVEDPWLGADGLPGRQGYYNVKMWRNPKVDGWNGPNIFGGQNLIVLRYGETRLSLAEAYHRTGNDAKAMELIMEIRNRAGLTTTPTGDMIDVLISEYRHELAGEFSLWWLLRRTGEHVRYLQEEFGVTVPNGRDLMPIPQEQVDVNPNLTQNPGY</sequence>
<dbReference type="Proteomes" id="UP000199109">
    <property type="component" value="Unassembled WGS sequence"/>
</dbReference>
<dbReference type="STRING" id="641691.SAMN05421636_103407"/>
<feature type="domain" description="RagB/SusD" evidence="6">
    <location>
        <begin position="308"/>
        <end position="515"/>
    </location>
</feature>
<dbReference type="Pfam" id="PF14322">
    <property type="entry name" value="SusD-like_3"/>
    <property type="match status" value="1"/>
</dbReference>
<dbReference type="InterPro" id="IPR011990">
    <property type="entry name" value="TPR-like_helical_dom_sf"/>
</dbReference>
<evidence type="ECO:0000313" key="9">
    <source>
        <dbReference type="Proteomes" id="UP000199109"/>
    </source>
</evidence>
<evidence type="ECO:0000259" key="7">
    <source>
        <dbReference type="Pfam" id="PF14322"/>
    </source>
</evidence>
<gene>
    <name evidence="8" type="ORF">SAMN05421636_103407</name>
</gene>
<dbReference type="GO" id="GO:0009279">
    <property type="term" value="C:cell outer membrane"/>
    <property type="evidence" value="ECO:0007669"/>
    <property type="project" value="UniProtKB-SubCell"/>
</dbReference>
<dbReference type="InterPro" id="IPR012944">
    <property type="entry name" value="SusD_RagB_dom"/>
</dbReference>
<evidence type="ECO:0000259" key="6">
    <source>
        <dbReference type="Pfam" id="PF07980"/>
    </source>
</evidence>
<accession>A0A1G7AK79</accession>
<dbReference type="InterPro" id="IPR033985">
    <property type="entry name" value="SusD-like_N"/>
</dbReference>
<dbReference type="SUPFAM" id="SSF48452">
    <property type="entry name" value="TPR-like"/>
    <property type="match status" value="1"/>
</dbReference>
<keyword evidence="3" id="KW-0732">Signal</keyword>
<keyword evidence="9" id="KW-1185">Reference proteome</keyword>
<evidence type="ECO:0000256" key="1">
    <source>
        <dbReference type="ARBA" id="ARBA00004442"/>
    </source>
</evidence>
<evidence type="ECO:0000313" key="8">
    <source>
        <dbReference type="EMBL" id="SDE14867.1"/>
    </source>
</evidence>
<dbReference type="PROSITE" id="PS51257">
    <property type="entry name" value="PROKAR_LIPOPROTEIN"/>
    <property type="match status" value="1"/>
</dbReference>
<dbReference type="AlphaFoldDB" id="A0A1G7AK79"/>
<comment type="similarity">
    <text evidence="2">Belongs to the SusD family.</text>
</comment>
<evidence type="ECO:0000256" key="2">
    <source>
        <dbReference type="ARBA" id="ARBA00006275"/>
    </source>
</evidence>
<dbReference type="Pfam" id="PF07980">
    <property type="entry name" value="SusD_RagB"/>
    <property type="match status" value="1"/>
</dbReference>
<evidence type="ECO:0000256" key="4">
    <source>
        <dbReference type="ARBA" id="ARBA00023136"/>
    </source>
</evidence>
<comment type="subcellular location">
    <subcellularLocation>
        <location evidence="1">Cell outer membrane</location>
    </subcellularLocation>
</comment>
<organism evidence="8 9">
    <name type="scientific">Pricia antarctica</name>
    <dbReference type="NCBI Taxonomy" id="641691"/>
    <lineage>
        <taxon>Bacteria</taxon>
        <taxon>Pseudomonadati</taxon>
        <taxon>Bacteroidota</taxon>
        <taxon>Flavobacteriia</taxon>
        <taxon>Flavobacteriales</taxon>
        <taxon>Flavobacteriaceae</taxon>
        <taxon>Pricia</taxon>
    </lineage>
</organism>
<proteinExistence type="inferred from homology"/>